<reference evidence="8" key="1">
    <citation type="submission" date="2025-08" db="UniProtKB">
        <authorList>
            <consortium name="RefSeq"/>
        </authorList>
    </citation>
    <scope>IDENTIFICATION</scope>
</reference>
<name>A0A9B0H3F1_ODORO</name>
<evidence type="ECO:0000256" key="5">
    <source>
        <dbReference type="SAM" id="Phobius"/>
    </source>
</evidence>
<gene>
    <name evidence="8" type="primary">VSTM1</name>
</gene>
<feature type="region of interest" description="Disordered" evidence="4">
    <location>
        <begin position="152"/>
        <end position="171"/>
    </location>
</feature>
<protein>
    <submittedName>
        <fullName evidence="8">LOW QUALITY PROTEIN: V-set and transmembrane domain-containing protein 1</fullName>
    </submittedName>
</protein>
<dbReference type="SUPFAM" id="SSF48726">
    <property type="entry name" value="Immunoglobulin"/>
    <property type="match status" value="1"/>
</dbReference>
<dbReference type="PANTHER" id="PTHR11738:SF180">
    <property type="entry name" value="V-SET AND TRANSMEMBRANE DOMAIN-CONTAINING PROTEIN 1"/>
    <property type="match status" value="1"/>
</dbReference>
<evidence type="ECO:0000313" key="8">
    <source>
        <dbReference type="RefSeq" id="XP_004409616.1"/>
    </source>
</evidence>
<feature type="signal peptide" evidence="6">
    <location>
        <begin position="1"/>
        <end position="16"/>
    </location>
</feature>
<sequence length="238" mass="26468">MLREFLPLLCLGLSLGFEDKKKNEMLPKPSLSALSSLVVGHRGNVTLRCQSHFQNVTFMLRKLQDSGYRQEQRSTEHKAEFLLTHLEPKDAGMYFGAYKTMISEEWSGESEYLELKVKANGLIFAATFSCLSILILFLSVFFINRCTQHGSSHEESTKRTSHSEFPKQEATDLSNLERISVSAPFSPAYSLVPVNASPPGAHGRTASFVFGVHQSISSLSAGFTFHLQVALVESTKDT</sequence>
<evidence type="ECO:0000256" key="6">
    <source>
        <dbReference type="SAM" id="SignalP"/>
    </source>
</evidence>
<dbReference type="InterPro" id="IPR013783">
    <property type="entry name" value="Ig-like_fold"/>
</dbReference>
<keyword evidence="1 6" id="KW-0732">Signal</keyword>
<feature type="chain" id="PRO_5038757636" evidence="6">
    <location>
        <begin position="17"/>
        <end position="238"/>
    </location>
</feature>
<feature type="transmembrane region" description="Helical" evidence="5">
    <location>
        <begin position="122"/>
        <end position="143"/>
    </location>
</feature>
<evidence type="ECO:0000313" key="7">
    <source>
        <dbReference type="Proteomes" id="UP000245340"/>
    </source>
</evidence>
<evidence type="ECO:0000256" key="3">
    <source>
        <dbReference type="ARBA" id="ARBA00023319"/>
    </source>
</evidence>
<accession>A0A9B0H3F1</accession>
<dbReference type="InterPro" id="IPR036179">
    <property type="entry name" value="Ig-like_dom_sf"/>
</dbReference>
<keyword evidence="2" id="KW-1015">Disulfide bond</keyword>
<dbReference type="PANTHER" id="PTHR11738">
    <property type="entry name" value="MHC CLASS I NK CELL RECEPTOR"/>
    <property type="match status" value="1"/>
</dbReference>
<evidence type="ECO:0000256" key="4">
    <source>
        <dbReference type="SAM" id="MobiDB-lite"/>
    </source>
</evidence>
<dbReference type="Proteomes" id="UP000245340">
    <property type="component" value="Unplaced"/>
</dbReference>
<dbReference type="RefSeq" id="XP_004409616.1">
    <property type="nucleotide sequence ID" value="XM_004409559.1"/>
</dbReference>
<dbReference type="GO" id="GO:0005886">
    <property type="term" value="C:plasma membrane"/>
    <property type="evidence" value="ECO:0007669"/>
    <property type="project" value="TreeGrafter"/>
</dbReference>
<keyword evidence="5 8" id="KW-0812">Transmembrane</keyword>
<dbReference type="GO" id="GO:0002764">
    <property type="term" value="P:immune response-regulating signaling pathway"/>
    <property type="evidence" value="ECO:0007669"/>
    <property type="project" value="TreeGrafter"/>
</dbReference>
<evidence type="ECO:0000256" key="2">
    <source>
        <dbReference type="ARBA" id="ARBA00023157"/>
    </source>
</evidence>
<organism evidence="7 8">
    <name type="scientific">Odobenus rosmarus divergens</name>
    <name type="common">Pacific walrus</name>
    <dbReference type="NCBI Taxonomy" id="9708"/>
    <lineage>
        <taxon>Eukaryota</taxon>
        <taxon>Metazoa</taxon>
        <taxon>Chordata</taxon>
        <taxon>Craniata</taxon>
        <taxon>Vertebrata</taxon>
        <taxon>Euteleostomi</taxon>
        <taxon>Mammalia</taxon>
        <taxon>Eutheria</taxon>
        <taxon>Laurasiatheria</taxon>
        <taxon>Carnivora</taxon>
        <taxon>Caniformia</taxon>
        <taxon>Pinnipedia</taxon>
        <taxon>Odobenidae</taxon>
        <taxon>Odobenus</taxon>
    </lineage>
</organism>
<dbReference type="InterPro" id="IPR050412">
    <property type="entry name" value="Ig-like_Receptors_ImmuneReg"/>
</dbReference>
<dbReference type="AlphaFoldDB" id="A0A9B0H3F1"/>
<dbReference type="FunFam" id="2.60.40.10:FF:000049">
    <property type="entry name" value="Leukocyte immunoglobulin-like receptor subfamily B member 1"/>
    <property type="match status" value="1"/>
</dbReference>
<feature type="compositionally biased region" description="Basic and acidic residues" evidence="4">
    <location>
        <begin position="152"/>
        <end position="170"/>
    </location>
</feature>
<keyword evidence="5" id="KW-1133">Transmembrane helix</keyword>
<dbReference type="Gene3D" id="2.60.40.10">
    <property type="entry name" value="Immunoglobulins"/>
    <property type="match status" value="1"/>
</dbReference>
<keyword evidence="7" id="KW-1185">Reference proteome</keyword>
<evidence type="ECO:0000256" key="1">
    <source>
        <dbReference type="ARBA" id="ARBA00022729"/>
    </source>
</evidence>
<proteinExistence type="predicted"/>
<keyword evidence="5" id="KW-0472">Membrane</keyword>
<keyword evidence="3" id="KW-0393">Immunoglobulin domain</keyword>